<protein>
    <submittedName>
        <fullName evidence="3">Polysaccharide deacetylase</fullName>
    </submittedName>
</protein>
<reference evidence="3 4" key="1">
    <citation type="submission" date="2017-05" db="EMBL/GenBank/DDBJ databases">
        <authorList>
            <person name="Varghese N."/>
            <person name="Submissions S."/>
        </authorList>
    </citation>
    <scope>NUCLEOTIDE SEQUENCE [LARGE SCALE GENOMIC DNA]</scope>
    <source>
        <strain evidence="3 4">DSM 46834</strain>
    </source>
</reference>
<dbReference type="PANTHER" id="PTHR34216:SF7">
    <property type="entry name" value="POLY-BETA-1,6-N-ACETYL-D-GLUCOSAMINE N-DEACETYLASE"/>
    <property type="match status" value="1"/>
</dbReference>
<dbReference type="Pfam" id="PF01522">
    <property type="entry name" value="Polysacc_deac_1"/>
    <property type="match status" value="2"/>
</dbReference>
<feature type="domain" description="NodB homology" evidence="2">
    <location>
        <begin position="73"/>
        <end position="319"/>
    </location>
</feature>
<dbReference type="InterPro" id="IPR051398">
    <property type="entry name" value="Polysacch_Deacetylase"/>
</dbReference>
<dbReference type="InterPro" id="IPR011330">
    <property type="entry name" value="Glyco_hydro/deAcase_b/a-brl"/>
</dbReference>
<dbReference type="InterPro" id="IPR002509">
    <property type="entry name" value="NODB_dom"/>
</dbReference>
<dbReference type="SUPFAM" id="SSF88713">
    <property type="entry name" value="Glycoside hydrolase/deacetylase"/>
    <property type="match status" value="1"/>
</dbReference>
<evidence type="ECO:0000313" key="3">
    <source>
        <dbReference type="EMBL" id="SMO98518.1"/>
    </source>
</evidence>
<dbReference type="EMBL" id="FXTJ01000013">
    <property type="protein sequence ID" value="SMO98518.1"/>
    <property type="molecule type" value="Genomic_DNA"/>
</dbReference>
<keyword evidence="4" id="KW-1185">Reference proteome</keyword>
<keyword evidence="1" id="KW-0732">Signal</keyword>
<dbReference type="PANTHER" id="PTHR34216">
    <property type="match status" value="1"/>
</dbReference>
<accession>A0A521FQP7</accession>
<sequence length="319" mass="35340">MRDLWARRPAWPRRLRPRGSDVVLLYHRISDDLSDDPGGMVVPPALFREHLEAVTRWFGVVRAADVRGPHDRPTAAITLDDGYLDNLEHAAPVLRDLGVPATFFVVADAVAPDPGPEYWWDRLEHLVLEPGPGPATLPLRIAGRRVVVDVSSGAARSRSYAALTTVLHRRPPEVVSRVLTRMEEAWPRPGSCHRHRRMSAAQVQDLARDPLFDIGSHTCSHSALATLPRGEARRELLESRTALGGLLGRPPQLLAYPFGAPGTVARRNARQARAAGYDLAFVNVPGPVERADPHALPRITVGRWSVDHLHRAVTAWRPR</sequence>
<dbReference type="GO" id="GO:0005975">
    <property type="term" value="P:carbohydrate metabolic process"/>
    <property type="evidence" value="ECO:0007669"/>
    <property type="project" value="InterPro"/>
</dbReference>
<dbReference type="Proteomes" id="UP000317484">
    <property type="component" value="Unassembled WGS sequence"/>
</dbReference>
<dbReference type="CDD" id="cd10918">
    <property type="entry name" value="CE4_NodB_like_5s_6s"/>
    <property type="match status" value="1"/>
</dbReference>
<evidence type="ECO:0000256" key="1">
    <source>
        <dbReference type="ARBA" id="ARBA00022729"/>
    </source>
</evidence>
<gene>
    <name evidence="3" type="ORF">SAMN06273567_11391</name>
</gene>
<evidence type="ECO:0000313" key="4">
    <source>
        <dbReference type="Proteomes" id="UP000317484"/>
    </source>
</evidence>
<name>A0A521FQP7_9ACTN</name>
<dbReference type="RefSeq" id="WP_142460740.1">
    <property type="nucleotide sequence ID" value="NZ_FXTJ01000013.1"/>
</dbReference>
<organism evidence="3 4">
    <name type="scientific">Geodermatophilus aquaeductus</name>
    <dbReference type="NCBI Taxonomy" id="1564161"/>
    <lineage>
        <taxon>Bacteria</taxon>
        <taxon>Bacillati</taxon>
        <taxon>Actinomycetota</taxon>
        <taxon>Actinomycetes</taxon>
        <taxon>Geodermatophilales</taxon>
        <taxon>Geodermatophilaceae</taxon>
        <taxon>Geodermatophilus</taxon>
    </lineage>
</organism>
<dbReference type="AlphaFoldDB" id="A0A521FQP7"/>
<dbReference type="GO" id="GO:0016810">
    <property type="term" value="F:hydrolase activity, acting on carbon-nitrogen (but not peptide) bonds"/>
    <property type="evidence" value="ECO:0007669"/>
    <property type="project" value="InterPro"/>
</dbReference>
<proteinExistence type="predicted"/>
<dbReference type="PROSITE" id="PS51677">
    <property type="entry name" value="NODB"/>
    <property type="match status" value="1"/>
</dbReference>
<dbReference type="Gene3D" id="3.20.20.370">
    <property type="entry name" value="Glycoside hydrolase/deacetylase"/>
    <property type="match status" value="1"/>
</dbReference>
<evidence type="ECO:0000259" key="2">
    <source>
        <dbReference type="PROSITE" id="PS51677"/>
    </source>
</evidence>